<accession>A0A251U2E8</accession>
<dbReference type="Proteomes" id="UP000215914">
    <property type="component" value="Chromosome 8"/>
</dbReference>
<name>A0A251U2E8_HELAN</name>
<reference evidence="2" key="1">
    <citation type="journal article" date="2017" name="Nature">
        <title>The sunflower genome provides insights into oil metabolism, flowering and Asterid evolution.</title>
        <authorList>
            <person name="Badouin H."/>
            <person name="Gouzy J."/>
            <person name="Grassa C.J."/>
            <person name="Murat F."/>
            <person name="Staton S.E."/>
            <person name="Cottret L."/>
            <person name="Lelandais-Briere C."/>
            <person name="Owens G.L."/>
            <person name="Carrere S."/>
            <person name="Mayjonade B."/>
            <person name="Legrand L."/>
            <person name="Gill N."/>
            <person name="Kane N.C."/>
            <person name="Bowers J.E."/>
            <person name="Hubner S."/>
            <person name="Bellec A."/>
            <person name="Berard A."/>
            <person name="Berges H."/>
            <person name="Blanchet N."/>
            <person name="Boniface M.C."/>
            <person name="Brunel D."/>
            <person name="Catrice O."/>
            <person name="Chaidir N."/>
            <person name="Claudel C."/>
            <person name="Donnadieu C."/>
            <person name="Faraut T."/>
            <person name="Fievet G."/>
            <person name="Helmstetter N."/>
            <person name="King M."/>
            <person name="Knapp S.J."/>
            <person name="Lai Z."/>
            <person name="Le Paslier M.C."/>
            <person name="Lippi Y."/>
            <person name="Lorenzon L."/>
            <person name="Mandel J.R."/>
            <person name="Marage G."/>
            <person name="Marchand G."/>
            <person name="Marquand E."/>
            <person name="Bret-Mestries E."/>
            <person name="Morien E."/>
            <person name="Nambeesan S."/>
            <person name="Nguyen T."/>
            <person name="Pegot-Espagnet P."/>
            <person name="Pouilly N."/>
            <person name="Raftis F."/>
            <person name="Sallet E."/>
            <person name="Schiex T."/>
            <person name="Thomas J."/>
            <person name="Vandecasteele C."/>
            <person name="Vares D."/>
            <person name="Vear F."/>
            <person name="Vautrin S."/>
            <person name="Crespi M."/>
            <person name="Mangin B."/>
            <person name="Burke J.M."/>
            <person name="Salse J."/>
            <person name="Munos S."/>
            <person name="Vincourt P."/>
            <person name="Rieseberg L.H."/>
            <person name="Langlade N.B."/>
        </authorList>
    </citation>
    <scope>NUCLEOTIDE SEQUENCE [LARGE SCALE GENOMIC DNA]</scope>
    <source>
        <strain evidence="2">cv. SF193</strain>
    </source>
</reference>
<keyword evidence="2" id="KW-1185">Reference proteome</keyword>
<organism evidence="1 2">
    <name type="scientific">Helianthus annuus</name>
    <name type="common">Common sunflower</name>
    <dbReference type="NCBI Taxonomy" id="4232"/>
    <lineage>
        <taxon>Eukaryota</taxon>
        <taxon>Viridiplantae</taxon>
        <taxon>Streptophyta</taxon>
        <taxon>Embryophyta</taxon>
        <taxon>Tracheophyta</taxon>
        <taxon>Spermatophyta</taxon>
        <taxon>Magnoliopsida</taxon>
        <taxon>eudicotyledons</taxon>
        <taxon>Gunneridae</taxon>
        <taxon>Pentapetalae</taxon>
        <taxon>asterids</taxon>
        <taxon>campanulids</taxon>
        <taxon>Asterales</taxon>
        <taxon>Asteraceae</taxon>
        <taxon>Asteroideae</taxon>
        <taxon>Heliantheae alliance</taxon>
        <taxon>Heliantheae</taxon>
        <taxon>Helianthus</taxon>
    </lineage>
</organism>
<dbReference type="InParanoid" id="A0A251U2E8"/>
<dbReference type="AlphaFoldDB" id="A0A251U2E8"/>
<dbReference type="EMBL" id="CM007897">
    <property type="protein sequence ID" value="OTG17538.1"/>
    <property type="molecule type" value="Genomic_DNA"/>
</dbReference>
<evidence type="ECO:0000313" key="1">
    <source>
        <dbReference type="EMBL" id="OTG17538.1"/>
    </source>
</evidence>
<protein>
    <submittedName>
        <fullName evidence="1">Uncharacterized protein</fullName>
    </submittedName>
</protein>
<evidence type="ECO:0000313" key="2">
    <source>
        <dbReference type="Proteomes" id="UP000215914"/>
    </source>
</evidence>
<gene>
    <name evidence="1" type="ORF">HannXRQ_Chr08g0213271</name>
</gene>
<proteinExistence type="predicted"/>
<sequence>MITWTVWISHFLIYVNHEPGRAYVHNLKQSVISIICETRELYKNRSFHHRLTPDKPVSTQSHTHQQHLFESFGVAGALAGALAGELEVTGVGGLAGTGVATKSRVCSFRIIACSFSWIVPILLVHTSKKSPYATNVDRRSDQENKLG</sequence>